<proteinExistence type="predicted"/>
<dbReference type="InterPro" id="IPR004358">
    <property type="entry name" value="Sig_transdc_His_kin-like_C"/>
</dbReference>
<evidence type="ECO:0000313" key="8">
    <source>
        <dbReference type="EMBL" id="CAB4570387.1"/>
    </source>
</evidence>
<evidence type="ECO:0000256" key="1">
    <source>
        <dbReference type="ARBA" id="ARBA00000085"/>
    </source>
</evidence>
<dbReference type="Pfam" id="PF00512">
    <property type="entry name" value="HisKA"/>
    <property type="match status" value="1"/>
</dbReference>
<dbReference type="GO" id="GO:0000155">
    <property type="term" value="F:phosphorelay sensor kinase activity"/>
    <property type="evidence" value="ECO:0007669"/>
    <property type="project" value="InterPro"/>
</dbReference>
<dbReference type="Pfam" id="PF02518">
    <property type="entry name" value="HATPase_c"/>
    <property type="match status" value="1"/>
</dbReference>
<dbReference type="InterPro" id="IPR005467">
    <property type="entry name" value="His_kinase_dom"/>
</dbReference>
<dbReference type="SUPFAM" id="SSF47384">
    <property type="entry name" value="Homodimeric domain of signal transducing histidine kinase"/>
    <property type="match status" value="1"/>
</dbReference>
<dbReference type="GO" id="GO:0005886">
    <property type="term" value="C:plasma membrane"/>
    <property type="evidence" value="ECO:0007669"/>
    <property type="project" value="TreeGrafter"/>
</dbReference>
<keyword evidence="4" id="KW-0808">Transferase</keyword>
<dbReference type="InterPro" id="IPR003594">
    <property type="entry name" value="HATPase_dom"/>
</dbReference>
<keyword evidence="5" id="KW-0418">Kinase</keyword>
<evidence type="ECO:0000259" key="7">
    <source>
        <dbReference type="PROSITE" id="PS50109"/>
    </source>
</evidence>
<dbReference type="EMBL" id="CAEZTS010000018">
    <property type="protein sequence ID" value="CAB4570387.1"/>
    <property type="molecule type" value="Genomic_DNA"/>
</dbReference>
<dbReference type="PANTHER" id="PTHR45453:SF1">
    <property type="entry name" value="PHOSPHATE REGULON SENSOR PROTEIN PHOR"/>
    <property type="match status" value="1"/>
</dbReference>
<sequence length="382" mass="40495">MITVVFVVLALAIGFYVGLRRGRAEGIVTTVAQPEVSATPSEEGEVAPQVRAALDSLSVGVVVAATDGTIVFRNVTARGLTGAVHSDVLVDEAVDVHLRGALDGDSRRQVLDLFGPPRKVVAVSATPLSTGGAVAMVEDITERSLVDAVRTDFVANISHELKTPVGALAVLAEALSAEDDLDVIHRLSGKMVDEALRVGRTIDDLLELSRIELGGEAVKDAVSVSMVIAEAVDRARPLSERRAIDVSSVEASDRMKVLGDRRQLVSALGNLVENAVKYSERGSKVEVSARSDGQWVEFTVRDYGLGIPARDIDRIFERFYRVDRARSRETGGTGLGLAIVRHVATNHGGEVSVTSIEGEGSTFLLRVPAAPGLVLTTMSEAG</sequence>
<comment type="catalytic activity">
    <reaction evidence="1">
        <text>ATP + protein L-histidine = ADP + protein N-phospho-L-histidine.</text>
        <dbReference type="EC" id="2.7.13.3"/>
    </reaction>
</comment>
<dbReference type="InterPro" id="IPR050351">
    <property type="entry name" value="BphY/WalK/GraS-like"/>
</dbReference>
<dbReference type="SMART" id="SM00387">
    <property type="entry name" value="HATPase_c"/>
    <property type="match status" value="1"/>
</dbReference>
<feature type="domain" description="Histidine kinase" evidence="7">
    <location>
        <begin position="156"/>
        <end position="371"/>
    </location>
</feature>
<keyword evidence="3" id="KW-0597">Phosphoprotein</keyword>
<dbReference type="InterPro" id="IPR036890">
    <property type="entry name" value="HATPase_C_sf"/>
</dbReference>
<dbReference type="PRINTS" id="PR00344">
    <property type="entry name" value="BCTRLSENSOR"/>
</dbReference>
<protein>
    <recommendedName>
        <fullName evidence="2">histidine kinase</fullName>
        <ecNumber evidence="2">2.7.13.3</ecNumber>
    </recommendedName>
</protein>
<dbReference type="CDD" id="cd00075">
    <property type="entry name" value="HATPase"/>
    <property type="match status" value="1"/>
</dbReference>
<dbReference type="InterPro" id="IPR003661">
    <property type="entry name" value="HisK_dim/P_dom"/>
</dbReference>
<dbReference type="Gene3D" id="1.10.287.130">
    <property type="match status" value="1"/>
</dbReference>
<reference evidence="8" key="1">
    <citation type="submission" date="2020-05" db="EMBL/GenBank/DDBJ databases">
        <authorList>
            <person name="Chiriac C."/>
            <person name="Salcher M."/>
            <person name="Ghai R."/>
            <person name="Kavagutti S V."/>
        </authorList>
    </citation>
    <scope>NUCLEOTIDE SEQUENCE</scope>
</reference>
<dbReference type="GO" id="GO:0016036">
    <property type="term" value="P:cellular response to phosphate starvation"/>
    <property type="evidence" value="ECO:0007669"/>
    <property type="project" value="TreeGrafter"/>
</dbReference>
<dbReference type="GO" id="GO:0004721">
    <property type="term" value="F:phosphoprotein phosphatase activity"/>
    <property type="evidence" value="ECO:0007669"/>
    <property type="project" value="TreeGrafter"/>
</dbReference>
<evidence type="ECO:0000256" key="5">
    <source>
        <dbReference type="ARBA" id="ARBA00022777"/>
    </source>
</evidence>
<accession>A0A6J6E2A1</accession>
<dbReference type="SUPFAM" id="SSF55874">
    <property type="entry name" value="ATPase domain of HSP90 chaperone/DNA topoisomerase II/histidine kinase"/>
    <property type="match status" value="1"/>
</dbReference>
<dbReference type="PANTHER" id="PTHR45453">
    <property type="entry name" value="PHOSPHATE REGULON SENSOR PROTEIN PHOR"/>
    <property type="match status" value="1"/>
</dbReference>
<organism evidence="8">
    <name type="scientific">freshwater metagenome</name>
    <dbReference type="NCBI Taxonomy" id="449393"/>
    <lineage>
        <taxon>unclassified sequences</taxon>
        <taxon>metagenomes</taxon>
        <taxon>ecological metagenomes</taxon>
    </lineage>
</organism>
<evidence type="ECO:0000256" key="6">
    <source>
        <dbReference type="ARBA" id="ARBA00023012"/>
    </source>
</evidence>
<dbReference type="AlphaFoldDB" id="A0A6J6E2A1"/>
<name>A0A6J6E2A1_9ZZZZ</name>
<gene>
    <name evidence="8" type="ORF">UFOPK1722_00338</name>
</gene>
<dbReference type="SMART" id="SM00388">
    <property type="entry name" value="HisKA"/>
    <property type="match status" value="1"/>
</dbReference>
<evidence type="ECO:0000256" key="3">
    <source>
        <dbReference type="ARBA" id="ARBA00022553"/>
    </source>
</evidence>
<dbReference type="FunFam" id="3.30.565.10:FF:000006">
    <property type="entry name" value="Sensor histidine kinase WalK"/>
    <property type="match status" value="1"/>
</dbReference>
<keyword evidence="6" id="KW-0902">Two-component regulatory system</keyword>
<evidence type="ECO:0000256" key="2">
    <source>
        <dbReference type="ARBA" id="ARBA00012438"/>
    </source>
</evidence>
<evidence type="ECO:0000256" key="4">
    <source>
        <dbReference type="ARBA" id="ARBA00022679"/>
    </source>
</evidence>
<dbReference type="InterPro" id="IPR036097">
    <property type="entry name" value="HisK_dim/P_sf"/>
</dbReference>
<dbReference type="CDD" id="cd00082">
    <property type="entry name" value="HisKA"/>
    <property type="match status" value="1"/>
</dbReference>
<dbReference type="EC" id="2.7.13.3" evidence="2"/>
<dbReference type="PROSITE" id="PS50109">
    <property type="entry name" value="HIS_KIN"/>
    <property type="match status" value="1"/>
</dbReference>
<dbReference type="Gene3D" id="3.30.565.10">
    <property type="entry name" value="Histidine kinase-like ATPase, C-terminal domain"/>
    <property type="match status" value="1"/>
</dbReference>